<dbReference type="Pfam" id="PF08768">
    <property type="entry name" value="THAP4_heme-bd"/>
    <property type="match status" value="1"/>
</dbReference>
<evidence type="ECO:0000313" key="2">
    <source>
        <dbReference type="EMBL" id="TBT83967.1"/>
    </source>
</evidence>
<protein>
    <submittedName>
        <fullName evidence="2">FABP family protein</fullName>
    </submittedName>
</protein>
<name>A0A4Q9KE28_9ACTN</name>
<comment type="caution">
    <text evidence="2">The sequence shown here is derived from an EMBL/GenBank/DDBJ whole genome shotgun (WGS) entry which is preliminary data.</text>
</comment>
<reference evidence="2 3" key="1">
    <citation type="submission" date="2019-01" db="EMBL/GenBank/DDBJ databases">
        <title>Lactibacter flavus gen. nov., sp. nov., a novel bacterium of the family Propionibacteriaceae isolated from raw milk and dairy products.</title>
        <authorList>
            <person name="Huptas C."/>
            <person name="Wenning M."/>
            <person name="Breitenwieser F."/>
            <person name="Doll E."/>
            <person name="Von Neubeck M."/>
            <person name="Busse H.-J."/>
            <person name="Scherer S."/>
        </authorList>
    </citation>
    <scope>NUCLEOTIDE SEQUENCE [LARGE SCALE GENOMIC DNA]</scope>
    <source>
        <strain evidence="2 3">KCTC 33808</strain>
    </source>
</reference>
<evidence type="ECO:0000313" key="3">
    <source>
        <dbReference type="Proteomes" id="UP000292373"/>
    </source>
</evidence>
<dbReference type="SUPFAM" id="SSF50814">
    <property type="entry name" value="Lipocalins"/>
    <property type="match status" value="1"/>
</dbReference>
<dbReference type="Proteomes" id="UP000292373">
    <property type="component" value="Unassembled WGS sequence"/>
</dbReference>
<accession>A0A4Q9KE28</accession>
<gene>
    <name evidence="2" type="ORF">ET989_09860</name>
</gene>
<organism evidence="2 3">
    <name type="scientific">Propioniciclava sinopodophylli</name>
    <dbReference type="NCBI Taxonomy" id="1837344"/>
    <lineage>
        <taxon>Bacteria</taxon>
        <taxon>Bacillati</taxon>
        <taxon>Actinomycetota</taxon>
        <taxon>Actinomycetes</taxon>
        <taxon>Propionibacteriales</taxon>
        <taxon>Propionibacteriaceae</taxon>
        <taxon>Propioniciclava</taxon>
    </lineage>
</organism>
<dbReference type="AlphaFoldDB" id="A0A4Q9KE28"/>
<dbReference type="InterPro" id="IPR045165">
    <property type="entry name" value="Nitrobindin"/>
</dbReference>
<keyword evidence="3" id="KW-1185">Reference proteome</keyword>
<dbReference type="PANTHER" id="PTHR15854">
    <property type="entry name" value="THAP4 PROTEIN"/>
    <property type="match status" value="1"/>
</dbReference>
<dbReference type="PANTHER" id="PTHR15854:SF4">
    <property type="entry name" value="PEROXYNITRITE ISOMERASE THAP4"/>
    <property type="match status" value="1"/>
</dbReference>
<dbReference type="InterPro" id="IPR014878">
    <property type="entry name" value="THAP4-like_heme-bd"/>
</dbReference>
<dbReference type="Gene3D" id="2.40.128.20">
    <property type="match status" value="1"/>
</dbReference>
<dbReference type="CDD" id="cd07828">
    <property type="entry name" value="lipocalin_heme-bd-THAP4-like"/>
    <property type="match status" value="1"/>
</dbReference>
<dbReference type="InterPro" id="IPR012674">
    <property type="entry name" value="Calycin"/>
</dbReference>
<dbReference type="RefSeq" id="WP_131168431.1">
    <property type="nucleotide sequence ID" value="NZ_SDMQ01000009.1"/>
</dbReference>
<proteinExistence type="predicted"/>
<evidence type="ECO:0000259" key="1">
    <source>
        <dbReference type="Pfam" id="PF08768"/>
    </source>
</evidence>
<sequence>MSLHPNLEPLAPLVGTWRGSARGEYPTITSFTYTDAWQFIDVGKPFLLFVERTWNAEGAPMHTETGYVRSPGGGVVEIVAAIPTGQSELGVGTVATEGAVTTVATDAEVRCTPSAKQVDRIVRRFVVEGDALAYTMEMAAVGQGVTLHLTSALTRQG</sequence>
<dbReference type="OrthoDB" id="4804006at2"/>
<dbReference type="EMBL" id="SDMQ01000009">
    <property type="protein sequence ID" value="TBT83967.1"/>
    <property type="molecule type" value="Genomic_DNA"/>
</dbReference>
<feature type="domain" description="THAP4-like heme-binding" evidence="1">
    <location>
        <begin position="6"/>
        <end position="155"/>
    </location>
</feature>